<reference evidence="5 6" key="1">
    <citation type="submission" date="2024-02" db="EMBL/GenBank/DDBJ databases">
        <title>A novel Gemmatimonadota bacterium.</title>
        <authorList>
            <person name="Du Z.-J."/>
            <person name="Ye Y.-Q."/>
        </authorList>
    </citation>
    <scope>NUCLEOTIDE SEQUENCE [LARGE SCALE GENOMIC DNA]</scope>
    <source>
        <strain evidence="5 6">DH-20</strain>
    </source>
</reference>
<evidence type="ECO:0000259" key="3">
    <source>
        <dbReference type="PROSITE" id="PS50883"/>
    </source>
</evidence>
<keyword evidence="1" id="KW-1133">Transmembrane helix</keyword>
<dbReference type="PANTHER" id="PTHR44757">
    <property type="entry name" value="DIGUANYLATE CYCLASE DGCP"/>
    <property type="match status" value="1"/>
</dbReference>
<dbReference type="InterPro" id="IPR035965">
    <property type="entry name" value="PAS-like_dom_sf"/>
</dbReference>
<dbReference type="CDD" id="cd01949">
    <property type="entry name" value="GGDEF"/>
    <property type="match status" value="1"/>
</dbReference>
<dbReference type="Gene3D" id="3.20.20.450">
    <property type="entry name" value="EAL domain"/>
    <property type="match status" value="1"/>
</dbReference>
<feature type="transmembrane region" description="Helical" evidence="1">
    <location>
        <begin position="20"/>
        <end position="39"/>
    </location>
</feature>
<dbReference type="Pfam" id="PF00563">
    <property type="entry name" value="EAL"/>
    <property type="match status" value="1"/>
</dbReference>
<dbReference type="PROSITE" id="PS50887">
    <property type="entry name" value="GGDEF"/>
    <property type="match status" value="1"/>
</dbReference>
<dbReference type="Gene3D" id="3.30.70.270">
    <property type="match status" value="1"/>
</dbReference>
<dbReference type="InterPro" id="IPR035919">
    <property type="entry name" value="EAL_sf"/>
</dbReference>
<dbReference type="Gene3D" id="3.30.450.20">
    <property type="entry name" value="PAS domain"/>
    <property type="match status" value="1"/>
</dbReference>
<dbReference type="Pfam" id="PF00990">
    <property type="entry name" value="GGDEF"/>
    <property type="match status" value="1"/>
</dbReference>
<dbReference type="CDD" id="cd01948">
    <property type="entry name" value="EAL"/>
    <property type="match status" value="1"/>
</dbReference>
<dbReference type="SUPFAM" id="SSF141868">
    <property type="entry name" value="EAL domain-like"/>
    <property type="match status" value="1"/>
</dbReference>
<comment type="caution">
    <text evidence="5">The sequence shown here is derived from an EMBL/GenBank/DDBJ whole genome shotgun (WGS) entry which is preliminary data.</text>
</comment>
<feature type="domain" description="PAC" evidence="2">
    <location>
        <begin position="211"/>
        <end position="265"/>
    </location>
</feature>
<evidence type="ECO:0000313" key="6">
    <source>
        <dbReference type="Proteomes" id="UP001484239"/>
    </source>
</evidence>
<dbReference type="Proteomes" id="UP001484239">
    <property type="component" value="Unassembled WGS sequence"/>
</dbReference>
<proteinExistence type="predicted"/>
<dbReference type="InterPro" id="IPR052155">
    <property type="entry name" value="Biofilm_reg_signaling"/>
</dbReference>
<gene>
    <name evidence="5" type="ORF">WI372_05015</name>
</gene>
<dbReference type="SMART" id="SM00091">
    <property type="entry name" value="PAS"/>
    <property type="match status" value="1"/>
</dbReference>
<keyword evidence="6" id="KW-1185">Reference proteome</keyword>
<dbReference type="InterPro" id="IPR001633">
    <property type="entry name" value="EAL_dom"/>
</dbReference>
<dbReference type="Pfam" id="PF08448">
    <property type="entry name" value="PAS_4"/>
    <property type="match status" value="1"/>
</dbReference>
<dbReference type="EMBL" id="JBBHLI010000002">
    <property type="protein sequence ID" value="MEK9500329.1"/>
    <property type="molecule type" value="Genomic_DNA"/>
</dbReference>
<evidence type="ECO:0000313" key="5">
    <source>
        <dbReference type="EMBL" id="MEK9500329.1"/>
    </source>
</evidence>
<protein>
    <submittedName>
        <fullName evidence="5">EAL domain-containing protein</fullName>
    </submittedName>
</protein>
<dbReference type="InterPro" id="IPR029787">
    <property type="entry name" value="Nucleotide_cyclase"/>
</dbReference>
<sequence length="699" mass="76409">MLAGMLSFRRDPRGPTPLGATDVVLPLAVVALLASVPVLASFELATRPREMVEEALGFLAAVVAYGFIRRLAVHPLTGGWAFVTVGLLADCLDELQSSTGIYDLVEGLGKVTGYPLLAVGFFISYRAVQAELTRSERTKGALRAEEHRFRVLFQEAPLGYHEAALDGTILRANQAMAHIVARPLADLVGGRVSDLLVHDSFDPSPALSGEARAERRIQARRPDGSVREVESHDTPITDATGAVVGLRSAWVDITQRVEMEREIHQRAHFDEVTGLPNRNLALDRLEMATARAERTGTRVGLFFLDLDRFKNVNDSLGHHAGDRLLRAVAERIAEVVRPDDTVARLGGDEFIVILPEVGETSNMEHVARRILDRLSAPVALDQYEVSVSASIGITAYPDDGIDAESLFRNADAAMYQAKERGRNTYRFYTPALNRASERRLQLEMGLRSALERRTLELHYQPLYDLGAGDLVGAEALLRWTHPVHGAVPPSEFIPLAEDTGLIVPMTAWVLEEACTRMREWQRVLGRDLRISVNLSPRHLQAGSVVEMVRGALVASGLSADSLELEVTERLLLSADEAVSRQLEELREVGVRLALDDFGTGYSALSYLKRHRFDVLKIDQEFVQGAPSNAEDASLTAAIAAMARSLGLQLVGEGVENEDQVGVLRSLGCDLVQGFHFGRPVPGATFLADAAGPNRTRRAG</sequence>
<dbReference type="SMART" id="SM00267">
    <property type="entry name" value="GGDEF"/>
    <property type="match status" value="1"/>
</dbReference>
<evidence type="ECO:0000256" key="1">
    <source>
        <dbReference type="SAM" id="Phobius"/>
    </source>
</evidence>
<dbReference type="SUPFAM" id="SSF55073">
    <property type="entry name" value="Nucleotide cyclase"/>
    <property type="match status" value="1"/>
</dbReference>
<dbReference type="SUPFAM" id="SSF55785">
    <property type="entry name" value="PYP-like sensor domain (PAS domain)"/>
    <property type="match status" value="1"/>
</dbReference>
<name>A0ABU9E893_9BACT</name>
<feature type="domain" description="GGDEF" evidence="4">
    <location>
        <begin position="297"/>
        <end position="430"/>
    </location>
</feature>
<feature type="transmembrane region" description="Helical" evidence="1">
    <location>
        <begin position="51"/>
        <end position="68"/>
    </location>
</feature>
<dbReference type="NCBIfam" id="TIGR00229">
    <property type="entry name" value="sensory_box"/>
    <property type="match status" value="1"/>
</dbReference>
<dbReference type="InterPro" id="IPR000160">
    <property type="entry name" value="GGDEF_dom"/>
</dbReference>
<dbReference type="SMART" id="SM00086">
    <property type="entry name" value="PAC"/>
    <property type="match status" value="1"/>
</dbReference>
<dbReference type="PROSITE" id="PS50883">
    <property type="entry name" value="EAL"/>
    <property type="match status" value="1"/>
</dbReference>
<evidence type="ECO:0000259" key="4">
    <source>
        <dbReference type="PROSITE" id="PS50887"/>
    </source>
</evidence>
<dbReference type="InterPro" id="IPR000700">
    <property type="entry name" value="PAS-assoc_C"/>
</dbReference>
<dbReference type="InterPro" id="IPR000014">
    <property type="entry name" value="PAS"/>
</dbReference>
<keyword evidence="1" id="KW-0472">Membrane</keyword>
<dbReference type="CDD" id="cd00130">
    <property type="entry name" value="PAS"/>
    <property type="match status" value="1"/>
</dbReference>
<dbReference type="SMART" id="SM00052">
    <property type="entry name" value="EAL"/>
    <property type="match status" value="1"/>
</dbReference>
<dbReference type="PANTHER" id="PTHR44757:SF2">
    <property type="entry name" value="BIOFILM ARCHITECTURE MAINTENANCE PROTEIN MBAA"/>
    <property type="match status" value="1"/>
</dbReference>
<dbReference type="InterPro" id="IPR043128">
    <property type="entry name" value="Rev_trsase/Diguanyl_cyclase"/>
</dbReference>
<dbReference type="NCBIfam" id="TIGR00254">
    <property type="entry name" value="GGDEF"/>
    <property type="match status" value="1"/>
</dbReference>
<feature type="domain" description="EAL" evidence="3">
    <location>
        <begin position="439"/>
        <end position="693"/>
    </location>
</feature>
<dbReference type="InterPro" id="IPR001610">
    <property type="entry name" value="PAC"/>
</dbReference>
<dbReference type="InterPro" id="IPR013656">
    <property type="entry name" value="PAS_4"/>
</dbReference>
<dbReference type="PROSITE" id="PS50113">
    <property type="entry name" value="PAC"/>
    <property type="match status" value="1"/>
</dbReference>
<evidence type="ECO:0000259" key="2">
    <source>
        <dbReference type="PROSITE" id="PS50113"/>
    </source>
</evidence>
<organism evidence="5 6">
    <name type="scientific">Gaopeijia maritima</name>
    <dbReference type="NCBI Taxonomy" id="3119007"/>
    <lineage>
        <taxon>Bacteria</taxon>
        <taxon>Pseudomonadati</taxon>
        <taxon>Gemmatimonadota</taxon>
        <taxon>Longimicrobiia</taxon>
        <taxon>Gaopeijiales</taxon>
        <taxon>Gaopeijiaceae</taxon>
        <taxon>Gaopeijia</taxon>
    </lineage>
</organism>
<keyword evidence="1" id="KW-0812">Transmembrane</keyword>
<accession>A0ABU9E893</accession>